<evidence type="ECO:0000256" key="11">
    <source>
        <dbReference type="ARBA" id="ARBA00022723"/>
    </source>
</evidence>
<proteinExistence type="inferred from homology"/>
<keyword evidence="10 18" id="KW-0028">Amino-acid biosynthesis</keyword>
<keyword evidence="9 18" id="KW-0963">Cytoplasm</keyword>
<dbReference type="InterPro" id="IPR016037">
    <property type="entry name" value="DHQ_synth_AroB"/>
</dbReference>
<comment type="function">
    <text evidence="3 18">Catalyzes the conversion of 3-deoxy-D-arabino-heptulosonate 7-phosphate (DAHP) to dehydroquinate (DHQ).</text>
</comment>
<comment type="cofactor">
    <cofactor evidence="18">
        <name>Co(2+)</name>
        <dbReference type="ChEBI" id="CHEBI:48828"/>
    </cofactor>
    <cofactor evidence="18">
        <name>Zn(2+)</name>
        <dbReference type="ChEBI" id="CHEBI:29105"/>
    </cofactor>
    <text evidence="18">Binds 1 divalent metal cation per subunit. Can use either Co(2+) or Zn(2+).</text>
</comment>
<dbReference type="InterPro" id="IPR056179">
    <property type="entry name" value="DHQS_C"/>
</dbReference>
<evidence type="ECO:0000256" key="17">
    <source>
        <dbReference type="ARBA" id="ARBA00023285"/>
    </source>
</evidence>
<comment type="pathway">
    <text evidence="5 18">Metabolic intermediate biosynthesis; chorismate biosynthesis; chorismate from D-erythrose 4-phosphate and phosphoenolpyruvate: step 2/7.</text>
</comment>
<name>A0A1L8CNK2_9PROT</name>
<feature type="domain" description="3-dehydroquinate synthase C-terminal" evidence="20">
    <location>
        <begin position="190"/>
        <end position="333"/>
    </location>
</feature>
<dbReference type="UniPathway" id="UPA00053">
    <property type="reaction ID" value="UER00085"/>
</dbReference>
<feature type="binding site" evidence="18">
    <location>
        <position position="273"/>
    </location>
    <ligand>
        <name>Zn(2+)</name>
        <dbReference type="ChEBI" id="CHEBI:29105"/>
    </ligand>
</feature>
<dbReference type="Gene3D" id="1.20.1090.10">
    <property type="entry name" value="Dehydroquinate synthase-like - alpha domain"/>
    <property type="match status" value="1"/>
</dbReference>
<comment type="caution">
    <text evidence="21">The sequence shown here is derived from an EMBL/GenBank/DDBJ whole genome shotgun (WGS) entry which is preliminary data.</text>
</comment>
<comment type="similarity">
    <text evidence="6 18">Belongs to the sugar phosphate cyclases superfamily. Dehydroquinate synthase family.</text>
</comment>
<dbReference type="PIRSF" id="PIRSF001455">
    <property type="entry name" value="DHQ_synth"/>
    <property type="match status" value="1"/>
</dbReference>
<evidence type="ECO:0000256" key="3">
    <source>
        <dbReference type="ARBA" id="ARBA00003485"/>
    </source>
</evidence>
<comment type="subcellular location">
    <subcellularLocation>
        <location evidence="4 18">Cytoplasm</location>
    </subcellularLocation>
</comment>
<keyword evidence="11 18" id="KW-0479">Metal-binding</keyword>
<sequence length="370" mass="40416">MTETRATAQVYHVELGPRSYDIHIEPGCLDDIGPAMAGLFEKPSRCMVVSNVTIAPLYMDRLRASLKQAGWQVSECILADGERYKTMESFAFIMDALMDAKLSRNEPVIALGGGVVGDMTGFAASCYRRGIPFIQVPTTVLAQVDSSVGGKTAINHPHGKNMIGAFYQPRLVWVDSLVLNTLEPREVKAGIAEAIKYGLIRDASFFDWMNSNMAAALDLDASVLSKMIHTSCRHKAEVVMADETEQGVRALLNLGHTFGHAIESMTHYSTYLHGEAVAIGTLMAARLSEQLGFSGNGIETQIRAIFQAAGLPVDVPAFDAEHWLDAMGHDKKNVGSRIRYILLRGIGEAFLAEDVKPDAIRHLIDSYQST</sequence>
<dbReference type="STRING" id="1921010.MMIC_P1467"/>
<organism evidence="21 22">
    <name type="scientific">Mariprofundus micogutta</name>
    <dbReference type="NCBI Taxonomy" id="1921010"/>
    <lineage>
        <taxon>Bacteria</taxon>
        <taxon>Pseudomonadati</taxon>
        <taxon>Pseudomonadota</taxon>
        <taxon>Candidatius Mariprofundia</taxon>
        <taxon>Mariprofundales</taxon>
        <taxon>Mariprofundaceae</taxon>
        <taxon>Mariprofundus</taxon>
    </lineage>
</organism>
<evidence type="ECO:0000256" key="4">
    <source>
        <dbReference type="ARBA" id="ARBA00004496"/>
    </source>
</evidence>
<comment type="caution">
    <text evidence="18">Lacks conserved residue(s) required for the propagation of feature annotation.</text>
</comment>
<feature type="binding site" evidence="18">
    <location>
        <position position="151"/>
    </location>
    <ligand>
        <name>NAD(+)</name>
        <dbReference type="ChEBI" id="CHEBI:57540"/>
    </ligand>
</feature>
<evidence type="ECO:0000256" key="1">
    <source>
        <dbReference type="ARBA" id="ARBA00001393"/>
    </source>
</evidence>
<dbReference type="HAMAP" id="MF_00110">
    <property type="entry name" value="DHQ_synthase"/>
    <property type="match status" value="1"/>
</dbReference>
<evidence type="ECO:0000313" key="22">
    <source>
        <dbReference type="Proteomes" id="UP000231632"/>
    </source>
</evidence>
<evidence type="ECO:0000256" key="2">
    <source>
        <dbReference type="ARBA" id="ARBA00001911"/>
    </source>
</evidence>
<dbReference type="RefSeq" id="WP_072659816.1">
    <property type="nucleotide sequence ID" value="NZ_BDFD01000011.1"/>
</dbReference>
<dbReference type="OrthoDB" id="5289337at2"/>
<dbReference type="InterPro" id="IPR050071">
    <property type="entry name" value="Dehydroquinate_synthase"/>
</dbReference>
<feature type="binding site" evidence="18">
    <location>
        <begin position="80"/>
        <end position="85"/>
    </location>
    <ligand>
        <name>NAD(+)</name>
        <dbReference type="ChEBI" id="CHEBI:57540"/>
    </ligand>
</feature>
<keyword evidence="14 18" id="KW-0520">NAD</keyword>
<dbReference type="Pfam" id="PF01761">
    <property type="entry name" value="DHQ_synthase"/>
    <property type="match status" value="1"/>
</dbReference>
<dbReference type="AlphaFoldDB" id="A0A1L8CNK2"/>
<dbReference type="CDD" id="cd08195">
    <property type="entry name" value="DHQS"/>
    <property type="match status" value="1"/>
</dbReference>
<evidence type="ECO:0000256" key="8">
    <source>
        <dbReference type="ARBA" id="ARBA00017684"/>
    </source>
</evidence>
<dbReference type="SUPFAM" id="SSF56796">
    <property type="entry name" value="Dehydroquinate synthase-like"/>
    <property type="match status" value="1"/>
</dbReference>
<evidence type="ECO:0000259" key="19">
    <source>
        <dbReference type="Pfam" id="PF01761"/>
    </source>
</evidence>
<evidence type="ECO:0000256" key="16">
    <source>
        <dbReference type="ARBA" id="ARBA00023239"/>
    </source>
</evidence>
<evidence type="ECO:0000256" key="18">
    <source>
        <dbReference type="HAMAP-Rule" id="MF_00110"/>
    </source>
</evidence>
<evidence type="ECO:0000256" key="10">
    <source>
        <dbReference type="ARBA" id="ARBA00022605"/>
    </source>
</evidence>
<dbReference type="NCBIfam" id="TIGR01357">
    <property type="entry name" value="aroB"/>
    <property type="match status" value="1"/>
</dbReference>
<dbReference type="GO" id="GO:0009073">
    <property type="term" value="P:aromatic amino acid family biosynthetic process"/>
    <property type="evidence" value="ECO:0007669"/>
    <property type="project" value="UniProtKB-KW"/>
</dbReference>
<feature type="domain" description="3-dehydroquinate synthase N-terminal" evidence="19">
    <location>
        <begin position="76"/>
        <end position="188"/>
    </location>
</feature>
<protein>
    <recommendedName>
        <fullName evidence="8 18">3-dehydroquinate synthase</fullName>
        <shortName evidence="18">DHQS</shortName>
        <ecNumber evidence="7 18">4.2.3.4</ecNumber>
    </recommendedName>
</protein>
<dbReference type="Proteomes" id="UP000231632">
    <property type="component" value="Unassembled WGS sequence"/>
</dbReference>
<dbReference type="GO" id="GO:0009423">
    <property type="term" value="P:chorismate biosynthetic process"/>
    <property type="evidence" value="ECO:0007669"/>
    <property type="project" value="UniProtKB-UniRule"/>
</dbReference>
<dbReference type="PANTHER" id="PTHR43622:SF7">
    <property type="entry name" value="3-DEHYDROQUINATE SYNTHASE, CHLOROPLASTIC"/>
    <property type="match status" value="1"/>
</dbReference>
<dbReference type="PANTHER" id="PTHR43622">
    <property type="entry name" value="3-DEHYDROQUINATE SYNTHASE"/>
    <property type="match status" value="1"/>
</dbReference>
<feature type="binding site" evidence="18">
    <location>
        <begin position="138"/>
        <end position="139"/>
    </location>
    <ligand>
        <name>NAD(+)</name>
        <dbReference type="ChEBI" id="CHEBI:57540"/>
    </ligand>
</feature>
<dbReference type="GO" id="GO:0046872">
    <property type="term" value="F:metal ion binding"/>
    <property type="evidence" value="ECO:0007669"/>
    <property type="project" value="UniProtKB-KW"/>
</dbReference>
<dbReference type="EC" id="4.2.3.4" evidence="7 18"/>
<comment type="catalytic activity">
    <reaction evidence="1 18">
        <text>7-phospho-2-dehydro-3-deoxy-D-arabino-heptonate = 3-dehydroquinate + phosphate</text>
        <dbReference type="Rhea" id="RHEA:21968"/>
        <dbReference type="ChEBI" id="CHEBI:32364"/>
        <dbReference type="ChEBI" id="CHEBI:43474"/>
        <dbReference type="ChEBI" id="CHEBI:58394"/>
        <dbReference type="EC" id="4.2.3.4"/>
    </reaction>
</comment>
<evidence type="ECO:0000256" key="15">
    <source>
        <dbReference type="ARBA" id="ARBA00023141"/>
    </source>
</evidence>
<reference evidence="21 22" key="1">
    <citation type="journal article" date="2017" name="Arch. Microbiol.">
        <title>Mariprofundus micogutta sp. nov., a novel iron-oxidizing zetaproteobacterium isolated from a deep-sea hydrothermal field at the Bayonnaise knoll of the Izu-Ogasawara arc, and a description of Mariprofundales ord. nov. and Zetaproteobacteria classis nov.</title>
        <authorList>
            <person name="Makita H."/>
            <person name="Tanaka E."/>
            <person name="Mitsunobu S."/>
            <person name="Miyazaki M."/>
            <person name="Nunoura T."/>
            <person name="Uematsu K."/>
            <person name="Takaki Y."/>
            <person name="Nishi S."/>
            <person name="Shimamura S."/>
            <person name="Takai K."/>
        </authorList>
    </citation>
    <scope>NUCLEOTIDE SEQUENCE [LARGE SCALE GENOMIC DNA]</scope>
    <source>
        <strain evidence="21 22">ET2</strain>
    </source>
</reference>
<dbReference type="InterPro" id="IPR030960">
    <property type="entry name" value="DHQS/DOIS_N"/>
</dbReference>
<evidence type="ECO:0000256" key="14">
    <source>
        <dbReference type="ARBA" id="ARBA00023027"/>
    </source>
</evidence>
<keyword evidence="17 18" id="KW-0170">Cobalt</keyword>
<dbReference type="GO" id="GO:0000166">
    <property type="term" value="F:nucleotide binding"/>
    <property type="evidence" value="ECO:0007669"/>
    <property type="project" value="UniProtKB-KW"/>
</dbReference>
<comment type="cofactor">
    <cofactor evidence="2 18">
        <name>NAD(+)</name>
        <dbReference type="ChEBI" id="CHEBI:57540"/>
    </cofactor>
</comment>
<keyword evidence="12 18" id="KW-0547">Nucleotide-binding</keyword>
<keyword evidence="15 18" id="KW-0057">Aromatic amino acid biosynthesis</keyword>
<evidence type="ECO:0000256" key="9">
    <source>
        <dbReference type="ARBA" id="ARBA00022490"/>
    </source>
</evidence>
<evidence type="ECO:0000313" key="21">
    <source>
        <dbReference type="EMBL" id="GAV20500.1"/>
    </source>
</evidence>
<dbReference type="Gene3D" id="3.40.50.1970">
    <property type="match status" value="1"/>
</dbReference>
<dbReference type="InterPro" id="IPR030963">
    <property type="entry name" value="DHQ_synth_fam"/>
</dbReference>
<dbReference type="EMBL" id="BDFD01000011">
    <property type="protein sequence ID" value="GAV20500.1"/>
    <property type="molecule type" value="Genomic_DNA"/>
</dbReference>
<dbReference type="GO" id="GO:0005737">
    <property type="term" value="C:cytoplasm"/>
    <property type="evidence" value="ECO:0007669"/>
    <property type="project" value="UniProtKB-SubCell"/>
</dbReference>
<evidence type="ECO:0000256" key="13">
    <source>
        <dbReference type="ARBA" id="ARBA00022833"/>
    </source>
</evidence>
<feature type="binding site" evidence="18">
    <location>
        <position position="160"/>
    </location>
    <ligand>
        <name>NAD(+)</name>
        <dbReference type="ChEBI" id="CHEBI:57540"/>
    </ligand>
</feature>
<evidence type="ECO:0000256" key="6">
    <source>
        <dbReference type="ARBA" id="ARBA00005412"/>
    </source>
</evidence>
<dbReference type="GO" id="GO:0008652">
    <property type="term" value="P:amino acid biosynthetic process"/>
    <property type="evidence" value="ECO:0007669"/>
    <property type="project" value="UniProtKB-KW"/>
</dbReference>
<dbReference type="Pfam" id="PF24621">
    <property type="entry name" value="DHQS_C"/>
    <property type="match status" value="1"/>
</dbReference>
<evidence type="ECO:0000259" key="20">
    <source>
        <dbReference type="Pfam" id="PF24621"/>
    </source>
</evidence>
<feature type="binding site" evidence="18">
    <location>
        <position position="193"/>
    </location>
    <ligand>
        <name>Zn(2+)</name>
        <dbReference type="ChEBI" id="CHEBI:29105"/>
    </ligand>
</feature>
<evidence type="ECO:0000256" key="7">
    <source>
        <dbReference type="ARBA" id="ARBA00013031"/>
    </source>
</evidence>
<accession>A0A1L8CNK2</accession>
<gene>
    <name evidence="18" type="primary">aroB</name>
    <name evidence="21" type="ORF">MMIC_P1467</name>
</gene>
<dbReference type="GO" id="GO:0003856">
    <property type="term" value="F:3-dehydroquinate synthase activity"/>
    <property type="evidence" value="ECO:0007669"/>
    <property type="project" value="UniProtKB-UniRule"/>
</dbReference>
<feature type="binding site" evidence="18">
    <location>
        <position position="256"/>
    </location>
    <ligand>
        <name>Zn(2+)</name>
        <dbReference type="ChEBI" id="CHEBI:29105"/>
    </ligand>
</feature>
<keyword evidence="13 18" id="KW-0862">Zinc</keyword>
<keyword evidence="16 18" id="KW-0456">Lyase</keyword>
<feature type="binding site" evidence="18">
    <location>
        <begin position="114"/>
        <end position="118"/>
    </location>
    <ligand>
        <name>NAD(+)</name>
        <dbReference type="ChEBI" id="CHEBI:57540"/>
    </ligand>
</feature>
<evidence type="ECO:0000256" key="5">
    <source>
        <dbReference type="ARBA" id="ARBA00004661"/>
    </source>
</evidence>
<keyword evidence="22" id="KW-1185">Reference proteome</keyword>
<dbReference type="FunFam" id="3.40.50.1970:FF:000001">
    <property type="entry name" value="3-dehydroquinate synthase"/>
    <property type="match status" value="1"/>
</dbReference>
<evidence type="ECO:0000256" key="12">
    <source>
        <dbReference type="ARBA" id="ARBA00022741"/>
    </source>
</evidence>